<dbReference type="InterPro" id="IPR050263">
    <property type="entry name" value="Bact_Fimbrial_Adh_Pro"/>
</dbReference>
<dbReference type="EMBL" id="RWHU01000006">
    <property type="protein sequence ID" value="RSK65632.1"/>
    <property type="molecule type" value="Genomic_DNA"/>
</dbReference>
<evidence type="ECO:0000256" key="2">
    <source>
        <dbReference type="ARBA" id="ARBA00006671"/>
    </source>
</evidence>
<evidence type="ECO:0000256" key="4">
    <source>
        <dbReference type="ARBA" id="ARBA00023263"/>
    </source>
</evidence>
<accession>A0A3R9NBF0</accession>
<dbReference type="InterPro" id="IPR008966">
    <property type="entry name" value="Adhesion_dom_sf"/>
</dbReference>
<organism evidence="8 9">
    <name type="scientific">Enterobacter huaxiensis</name>
    <dbReference type="NCBI Taxonomy" id="2494702"/>
    <lineage>
        <taxon>Bacteria</taxon>
        <taxon>Pseudomonadati</taxon>
        <taxon>Pseudomonadota</taxon>
        <taxon>Gammaproteobacteria</taxon>
        <taxon>Enterobacterales</taxon>
        <taxon>Enterobacteriaceae</taxon>
        <taxon>Enterobacter</taxon>
    </lineage>
</organism>
<evidence type="ECO:0000313" key="8">
    <source>
        <dbReference type="EMBL" id="RSK65632.1"/>
    </source>
</evidence>
<dbReference type="AlphaFoldDB" id="A0A3R9NBF0"/>
<evidence type="ECO:0000313" key="10">
    <source>
        <dbReference type="Proteomes" id="UP001310558"/>
    </source>
</evidence>
<protein>
    <submittedName>
        <fullName evidence="8">Fimbrial protein</fullName>
    </submittedName>
</protein>
<keyword evidence="10" id="KW-1185">Reference proteome</keyword>
<dbReference type="OrthoDB" id="6466381at2"/>
<feature type="chain" id="PRO_5018690300" evidence="5">
    <location>
        <begin position="24"/>
        <end position="193"/>
    </location>
</feature>
<gene>
    <name evidence="8" type="ORF">EJE24_16175</name>
    <name evidence="7" type="ORF">NGC28_19545</name>
</gene>
<keyword evidence="4" id="KW-0281">Fimbrium</keyword>
<dbReference type="RefSeq" id="WP_119936482.1">
    <property type="nucleotide sequence ID" value="NZ_CP043342.1"/>
</dbReference>
<dbReference type="GO" id="GO:0009289">
    <property type="term" value="C:pilus"/>
    <property type="evidence" value="ECO:0007669"/>
    <property type="project" value="UniProtKB-SubCell"/>
</dbReference>
<dbReference type="NCBIfam" id="NF011817">
    <property type="entry name" value="PRK15289.1"/>
    <property type="match status" value="1"/>
</dbReference>
<dbReference type="Proteomes" id="UP000276389">
    <property type="component" value="Unassembled WGS sequence"/>
</dbReference>
<dbReference type="EMBL" id="JAMWJU010000006">
    <property type="protein sequence ID" value="MEB7544630.1"/>
    <property type="molecule type" value="Genomic_DNA"/>
</dbReference>
<proteinExistence type="inferred from homology"/>
<dbReference type="SUPFAM" id="SSF49401">
    <property type="entry name" value="Bacterial adhesins"/>
    <property type="match status" value="1"/>
</dbReference>
<dbReference type="Proteomes" id="UP001310558">
    <property type="component" value="Unassembled WGS sequence"/>
</dbReference>
<reference evidence="7 10" key="2">
    <citation type="submission" date="2022-06" db="EMBL/GenBank/DDBJ databases">
        <title>Whole Genome analysis of Bacterial isolates collected during year 2020 from Guwahati, Assam, India.</title>
        <authorList>
            <person name="Mendem S.K."/>
            <person name="Rakshit O."/>
            <person name="Murugesan D."/>
            <person name="Saikia K."/>
            <person name="Shome R."/>
            <person name="Raisen C."/>
            <person name="Holmes M.A."/>
            <person name="Shome B.R."/>
        </authorList>
    </citation>
    <scope>NUCLEOTIDE SEQUENCE [LARGE SCALE GENOMIC DNA]</scope>
    <source>
        <strain evidence="7 10">Sil NS 53</strain>
    </source>
</reference>
<evidence type="ECO:0000259" key="6">
    <source>
        <dbReference type="Pfam" id="PF00419"/>
    </source>
</evidence>
<name>A0A3R9NBF0_9ENTR</name>
<comment type="similarity">
    <text evidence="2">Belongs to the fimbrial protein family.</text>
</comment>
<reference evidence="8 9" key="1">
    <citation type="submission" date="2018-12" db="EMBL/GenBank/DDBJ databases">
        <title>The Genome Submission of two Enterobacter spp. strains.</title>
        <authorList>
            <person name="Wu W."/>
            <person name="Wei L."/>
            <person name="Feng Y."/>
            <person name="Zong Z."/>
        </authorList>
    </citation>
    <scope>NUCLEOTIDE SEQUENCE [LARGE SCALE GENOMIC DNA]</scope>
    <source>
        <strain evidence="8 9">WCHEHu045002</strain>
    </source>
</reference>
<keyword evidence="3 5" id="KW-0732">Signal</keyword>
<sequence>MKLNVLASALVLSSTFLSGAALAADGTVHFRGEVIDSSCEVTSDTADQTVNIGRVAVTTFAGVDSTASVKDFHIRLDKCPATYTQAAVRFDGTEDKDTIGKGYLSIGTPVNGETGTDGQYSGDGQAIAATGVAIKLFNLSDDTAIPLYNNSKYVAITDGKADMGFKAKFVQTLAAVTPGTANADSQFTIEYLK</sequence>
<dbReference type="Pfam" id="PF00419">
    <property type="entry name" value="Fimbrial"/>
    <property type="match status" value="1"/>
</dbReference>
<feature type="domain" description="Fimbrial-type adhesion" evidence="6">
    <location>
        <begin position="28"/>
        <end position="191"/>
    </location>
</feature>
<comment type="subcellular location">
    <subcellularLocation>
        <location evidence="1">Fimbrium</location>
    </subcellularLocation>
</comment>
<dbReference type="InterPro" id="IPR036937">
    <property type="entry name" value="Adhesion_dom_fimbrial_sf"/>
</dbReference>
<dbReference type="InterPro" id="IPR000259">
    <property type="entry name" value="Adhesion_dom_fimbrial"/>
</dbReference>
<dbReference type="GO" id="GO:0043709">
    <property type="term" value="P:cell adhesion involved in single-species biofilm formation"/>
    <property type="evidence" value="ECO:0007669"/>
    <property type="project" value="TreeGrafter"/>
</dbReference>
<evidence type="ECO:0000313" key="9">
    <source>
        <dbReference type="Proteomes" id="UP000276389"/>
    </source>
</evidence>
<comment type="caution">
    <text evidence="8">The sequence shown here is derived from an EMBL/GenBank/DDBJ whole genome shotgun (WGS) entry which is preliminary data.</text>
</comment>
<evidence type="ECO:0000256" key="1">
    <source>
        <dbReference type="ARBA" id="ARBA00004561"/>
    </source>
</evidence>
<evidence type="ECO:0000313" key="7">
    <source>
        <dbReference type="EMBL" id="MEB7544630.1"/>
    </source>
</evidence>
<dbReference type="PANTHER" id="PTHR33420:SF3">
    <property type="entry name" value="FIMBRIAL SUBUNIT ELFA"/>
    <property type="match status" value="1"/>
</dbReference>
<dbReference type="PANTHER" id="PTHR33420">
    <property type="entry name" value="FIMBRIAL SUBUNIT ELFA-RELATED"/>
    <property type="match status" value="1"/>
</dbReference>
<evidence type="ECO:0000256" key="5">
    <source>
        <dbReference type="SAM" id="SignalP"/>
    </source>
</evidence>
<dbReference type="Gene3D" id="2.60.40.1090">
    <property type="entry name" value="Fimbrial-type adhesion domain"/>
    <property type="match status" value="1"/>
</dbReference>
<evidence type="ECO:0000256" key="3">
    <source>
        <dbReference type="ARBA" id="ARBA00022729"/>
    </source>
</evidence>
<feature type="signal peptide" evidence="5">
    <location>
        <begin position="1"/>
        <end position="23"/>
    </location>
</feature>